<protein>
    <submittedName>
        <fullName evidence="2">Uncharacterized protein</fullName>
    </submittedName>
</protein>
<evidence type="ECO:0000313" key="3">
    <source>
        <dbReference type="Proteomes" id="UP001320159"/>
    </source>
</evidence>
<proteinExistence type="predicted"/>
<organism evidence="2 3">
    <name type="scientific">Methanooceanicella nereidis</name>
    <dbReference type="NCBI Taxonomy" id="2052831"/>
    <lineage>
        <taxon>Archaea</taxon>
        <taxon>Methanobacteriati</taxon>
        <taxon>Methanobacteriota</taxon>
        <taxon>Stenosarchaea group</taxon>
        <taxon>Methanomicrobia</taxon>
        <taxon>Methanocellales</taxon>
        <taxon>Methanocellaceae</taxon>
        <taxon>Methanooceanicella</taxon>
    </lineage>
</organism>
<evidence type="ECO:0000313" key="2">
    <source>
        <dbReference type="EMBL" id="MCD1293734.1"/>
    </source>
</evidence>
<comment type="caution">
    <text evidence="2">The sequence shown here is derived from an EMBL/GenBank/DDBJ whole genome shotgun (WGS) entry which is preliminary data.</text>
</comment>
<evidence type="ECO:0000256" key="1">
    <source>
        <dbReference type="SAM" id="Coils"/>
    </source>
</evidence>
<gene>
    <name evidence="2" type="ORF">CUJ83_01830</name>
</gene>
<dbReference type="RefSeq" id="WP_230739931.1">
    <property type="nucleotide sequence ID" value="NZ_PGCK01000001.1"/>
</dbReference>
<dbReference type="Proteomes" id="UP001320159">
    <property type="component" value="Unassembled WGS sequence"/>
</dbReference>
<accession>A0AAP2RA48</accession>
<feature type="coiled-coil region" evidence="1">
    <location>
        <begin position="47"/>
        <end position="79"/>
    </location>
</feature>
<name>A0AAP2RA48_9EURY</name>
<dbReference type="EMBL" id="PGCK01000001">
    <property type="protein sequence ID" value="MCD1293734.1"/>
    <property type="molecule type" value="Genomic_DNA"/>
</dbReference>
<keyword evidence="1" id="KW-0175">Coiled coil</keyword>
<sequence>MIALLLATIIFLPIWLPVGCICSPVWVPVIFIVSMMKKNKPVINSDEDSARNELERTLREQVKIEEESVREAYKDLEGDDKFEKARNFNRW</sequence>
<dbReference type="AlphaFoldDB" id="A0AAP2RA48"/>
<reference evidence="2 3" key="1">
    <citation type="submission" date="2017-11" db="EMBL/GenBank/DDBJ databases">
        <title>Isolation and Characterization of Family Methanocellaceae Species from Potential Methane Hydrate Area Offshore Southwestern Taiwan.</title>
        <authorList>
            <person name="Zhang W.-L."/>
            <person name="Chen W.-C."/>
            <person name="Lai M.-C."/>
            <person name="Chen S.-C."/>
        </authorList>
    </citation>
    <scope>NUCLEOTIDE SEQUENCE [LARGE SCALE GENOMIC DNA]</scope>
    <source>
        <strain evidence="2 3">CWC-04</strain>
    </source>
</reference>
<keyword evidence="3" id="KW-1185">Reference proteome</keyword>